<dbReference type="Pfam" id="PF01865">
    <property type="entry name" value="PhoU_div"/>
    <property type="match status" value="1"/>
</dbReference>
<dbReference type="InterPro" id="IPR002727">
    <property type="entry name" value="DUF47"/>
</dbReference>
<gene>
    <name evidence="2" type="ordered locus">Hipma_0898</name>
</gene>
<dbReference type="STRING" id="760142.Hipma_0898"/>
<dbReference type="OrthoDB" id="9780540at2"/>
<reference evidence="2 3" key="1">
    <citation type="journal article" date="2011" name="Stand. Genomic Sci.">
        <title>Complete genome sequence of the thermophilic sulfur-reducer Hippea maritima type strain (MH(2)).</title>
        <authorList>
            <person name="Huntemann M."/>
            <person name="Lu M."/>
            <person name="Nolan M."/>
            <person name="Lapidus A."/>
            <person name="Lucas S."/>
            <person name="Hammon N."/>
            <person name="Deshpande S."/>
            <person name="Cheng J.F."/>
            <person name="Tapia R."/>
            <person name="Han C."/>
            <person name="Goodwin L."/>
            <person name="Pitluck S."/>
            <person name="Liolios K."/>
            <person name="Pagani I."/>
            <person name="Ivanova N."/>
            <person name="Ovchinikova G."/>
            <person name="Pati A."/>
            <person name="Chen A."/>
            <person name="Palaniappan K."/>
            <person name="Land M."/>
            <person name="Hauser L."/>
            <person name="Jeffries C.D."/>
            <person name="Detter J.C."/>
            <person name="Brambilla E.M."/>
            <person name="Rohde M."/>
            <person name="Spring S."/>
            <person name="Goker M."/>
            <person name="Woyke T."/>
            <person name="Bristow J."/>
            <person name="Eisen J.A."/>
            <person name="Markowitz V."/>
            <person name="Hugenholtz P."/>
            <person name="Kyrpides N.C."/>
            <person name="Klenk H.P."/>
            <person name="Mavromatis K."/>
        </authorList>
    </citation>
    <scope>NUCLEOTIDE SEQUENCE [LARGE SCALE GENOMIC DNA]</scope>
    <source>
        <strain evidence="3">ATCC 700847 / DSM 10411 / MH2</strain>
    </source>
</reference>
<keyword evidence="3" id="KW-1185">Reference proteome</keyword>
<comment type="similarity">
    <text evidence="1">Belongs to the UPF0111 family.</text>
</comment>
<protein>
    <recommendedName>
        <fullName evidence="4">Phosphate transport regulator</fullName>
    </recommendedName>
</protein>
<dbReference type="Proteomes" id="UP000008139">
    <property type="component" value="Chromosome"/>
</dbReference>
<organism evidence="2 3">
    <name type="scientific">Hippea maritima (strain ATCC 700847 / DSM 10411 / MH2)</name>
    <dbReference type="NCBI Taxonomy" id="760142"/>
    <lineage>
        <taxon>Bacteria</taxon>
        <taxon>Pseudomonadati</taxon>
        <taxon>Campylobacterota</taxon>
        <taxon>Desulfurellia</taxon>
        <taxon>Desulfurellales</taxon>
        <taxon>Hippeaceae</taxon>
        <taxon>Hippea</taxon>
    </lineage>
</organism>
<dbReference type="PANTHER" id="PTHR36536">
    <property type="entry name" value="UPF0111 PROTEIN HI_1603"/>
    <property type="match status" value="1"/>
</dbReference>
<dbReference type="NCBIfam" id="TIGR00153">
    <property type="entry name" value="TIGR00153 family protein"/>
    <property type="match status" value="1"/>
</dbReference>
<evidence type="ECO:0000313" key="2">
    <source>
        <dbReference type="EMBL" id="AEA33868.1"/>
    </source>
</evidence>
<evidence type="ECO:0000313" key="3">
    <source>
        <dbReference type="Proteomes" id="UP000008139"/>
    </source>
</evidence>
<dbReference type="EMBL" id="CP002606">
    <property type="protein sequence ID" value="AEA33868.1"/>
    <property type="molecule type" value="Genomic_DNA"/>
</dbReference>
<dbReference type="eggNOG" id="COG1392">
    <property type="taxonomic scope" value="Bacteria"/>
</dbReference>
<dbReference type="PANTHER" id="PTHR36536:SF3">
    <property type="entry name" value="UPF0111 PROTEIN HI_1603"/>
    <property type="match status" value="1"/>
</dbReference>
<sequence>MGIFDLFRKSPFIAIMEMMKEVMECTNRIPGLYKAFLSGDEEEIRRLAKEISDHEYKTDTIKNTIRQSLPKSVFMPVARGDVLQIITSMDAIADKTEDLGVLMTFKTIKVPEDLKNKINDFVKSVLEVVELSKHVIEELETLREAGFAGPEAKEVVELLDKINEKEHETDVFQYDLTKIVVNSSEELDCASLILWMKIIEATGDIANAAEKMANRIRLIISQ</sequence>
<evidence type="ECO:0008006" key="4">
    <source>
        <dbReference type="Google" id="ProtNLM"/>
    </source>
</evidence>
<name>F2LVT4_HIPMA</name>
<dbReference type="InterPro" id="IPR018445">
    <property type="entry name" value="Put_Phosphate_transp_reg"/>
</dbReference>
<proteinExistence type="inferred from homology"/>
<dbReference type="HOGENOM" id="CLU_104916_0_1_7"/>
<dbReference type="SUPFAM" id="SSF109755">
    <property type="entry name" value="PhoU-like"/>
    <property type="match status" value="1"/>
</dbReference>
<dbReference type="AlphaFoldDB" id="F2LVT4"/>
<dbReference type="KEGG" id="hmr:Hipma_0898"/>
<dbReference type="RefSeq" id="WP_013681909.1">
    <property type="nucleotide sequence ID" value="NC_015318.1"/>
</dbReference>
<reference evidence="3" key="2">
    <citation type="submission" date="2011-03" db="EMBL/GenBank/DDBJ databases">
        <title>The complete genome of Hippea maritima DSM 10411.</title>
        <authorList>
            <consortium name="US DOE Joint Genome Institute (JGI-PGF)"/>
            <person name="Lucas S."/>
            <person name="Copeland A."/>
            <person name="Lapidus A."/>
            <person name="Bruce D."/>
            <person name="Goodwin L."/>
            <person name="Pitluck S."/>
            <person name="Peters L."/>
            <person name="Kyrpides N."/>
            <person name="Mavromatis K."/>
            <person name="Pagani I."/>
            <person name="Ivanova N."/>
            <person name="Mikhailova N."/>
            <person name="Lu M."/>
            <person name="Detter J.C."/>
            <person name="Tapia R."/>
            <person name="Han C."/>
            <person name="Land M."/>
            <person name="Hauser L."/>
            <person name="Markowitz V."/>
            <person name="Cheng J.-F."/>
            <person name="Hugenholtz P."/>
            <person name="Woyke T."/>
            <person name="Wu D."/>
            <person name="Spring S."/>
            <person name="Schroeder M."/>
            <person name="Brambilla E."/>
            <person name="Klenk H.-P."/>
            <person name="Eisen J.A."/>
        </authorList>
    </citation>
    <scope>NUCLEOTIDE SEQUENCE [LARGE SCALE GENOMIC DNA]</scope>
    <source>
        <strain evidence="3">ATCC 700847 / DSM 10411 / MH2</strain>
    </source>
</reference>
<accession>F2LVT4</accession>
<evidence type="ECO:0000256" key="1">
    <source>
        <dbReference type="ARBA" id="ARBA00008591"/>
    </source>
</evidence>
<dbReference type="InParanoid" id="F2LVT4"/>
<dbReference type="InterPro" id="IPR038078">
    <property type="entry name" value="PhoU-like_sf"/>
</dbReference>
<dbReference type="Gene3D" id="1.20.58.220">
    <property type="entry name" value="Phosphate transport system protein phou homolog 2, domain 2"/>
    <property type="match status" value="1"/>
</dbReference>